<reference evidence="3" key="1">
    <citation type="journal article" date="2021" name="PeerJ">
        <title>Extensive microbial diversity within the chicken gut microbiome revealed by metagenomics and culture.</title>
        <authorList>
            <person name="Gilroy R."/>
            <person name="Ravi A."/>
            <person name="Getino M."/>
            <person name="Pursley I."/>
            <person name="Horton D.L."/>
            <person name="Alikhan N.F."/>
            <person name="Baker D."/>
            <person name="Gharbi K."/>
            <person name="Hall N."/>
            <person name="Watson M."/>
            <person name="Adriaenssens E.M."/>
            <person name="Foster-Nyarko E."/>
            <person name="Jarju S."/>
            <person name="Secka A."/>
            <person name="Antonio M."/>
            <person name="Oren A."/>
            <person name="Chaudhuri R.R."/>
            <person name="La Ragione R."/>
            <person name="Hildebrand F."/>
            <person name="Pallen M.J."/>
        </authorList>
    </citation>
    <scope>NUCLEOTIDE SEQUENCE</scope>
    <source>
        <strain evidence="3">ChiHjej12B11-9795</strain>
    </source>
</reference>
<reference evidence="3" key="2">
    <citation type="submission" date="2021-04" db="EMBL/GenBank/DDBJ databases">
        <authorList>
            <person name="Gilroy R."/>
        </authorList>
    </citation>
    <scope>NUCLEOTIDE SEQUENCE</scope>
    <source>
        <strain evidence="3">ChiHjej12B11-9795</strain>
    </source>
</reference>
<dbReference type="PANTHER" id="PTHR42856:SF1">
    <property type="entry name" value="ACYL-COENZYME A THIOESTERASE PAAI"/>
    <property type="match status" value="1"/>
</dbReference>
<feature type="domain" description="Thioesterase" evidence="2">
    <location>
        <begin position="50"/>
        <end position="119"/>
    </location>
</feature>
<dbReference type="EMBL" id="DWZI01000035">
    <property type="protein sequence ID" value="HJA85728.1"/>
    <property type="molecule type" value="Genomic_DNA"/>
</dbReference>
<gene>
    <name evidence="3" type="ORF">H9950_05990</name>
</gene>
<dbReference type="FunFam" id="3.10.129.10:FF:000084">
    <property type="entry name" value="Phenylacetic acid degradation protein PaaD"/>
    <property type="match status" value="1"/>
</dbReference>
<dbReference type="GO" id="GO:0016289">
    <property type="term" value="F:acyl-CoA hydrolase activity"/>
    <property type="evidence" value="ECO:0007669"/>
    <property type="project" value="TreeGrafter"/>
</dbReference>
<sequence length="141" mass="15214">METEQIKAFFQNDRFAANAGVKLLEVREGYAKASLTITPEHLNAGGRTQGGALFTLADLALAAAANAHGTLAFSLSSHITFLRGSQQGDTLIAEARERYIGRTTGCYQIDITNQEGKLLATFESSVFRMNDKLPFATAPTD</sequence>
<name>A0A9D2KV60_9BACE</name>
<dbReference type="AlphaFoldDB" id="A0A9D2KV60"/>
<comment type="caution">
    <text evidence="3">The sequence shown here is derived from an EMBL/GenBank/DDBJ whole genome shotgun (WGS) entry which is preliminary data.</text>
</comment>
<dbReference type="InterPro" id="IPR006683">
    <property type="entry name" value="Thioestr_dom"/>
</dbReference>
<evidence type="ECO:0000259" key="2">
    <source>
        <dbReference type="Pfam" id="PF03061"/>
    </source>
</evidence>
<dbReference type="Proteomes" id="UP000823862">
    <property type="component" value="Unassembled WGS sequence"/>
</dbReference>
<keyword evidence="1" id="KW-0378">Hydrolase</keyword>
<dbReference type="Pfam" id="PF03061">
    <property type="entry name" value="4HBT"/>
    <property type="match status" value="1"/>
</dbReference>
<protein>
    <submittedName>
        <fullName evidence="3">PaaI family thioesterase</fullName>
    </submittedName>
</protein>
<accession>A0A9D2KV60</accession>
<dbReference type="InterPro" id="IPR052723">
    <property type="entry name" value="Acyl-CoA_thioesterase_PaaI"/>
</dbReference>
<dbReference type="InterPro" id="IPR029069">
    <property type="entry name" value="HotDog_dom_sf"/>
</dbReference>
<evidence type="ECO:0000256" key="1">
    <source>
        <dbReference type="ARBA" id="ARBA00022801"/>
    </source>
</evidence>
<evidence type="ECO:0000313" key="3">
    <source>
        <dbReference type="EMBL" id="HJA85728.1"/>
    </source>
</evidence>
<dbReference type="CDD" id="cd03443">
    <property type="entry name" value="PaaI_thioesterase"/>
    <property type="match status" value="1"/>
</dbReference>
<evidence type="ECO:0000313" key="4">
    <source>
        <dbReference type="Proteomes" id="UP000823862"/>
    </source>
</evidence>
<organism evidence="3 4">
    <name type="scientific">Candidatus Bacteroides avicola</name>
    <dbReference type="NCBI Taxonomy" id="2838468"/>
    <lineage>
        <taxon>Bacteria</taxon>
        <taxon>Pseudomonadati</taxon>
        <taxon>Bacteroidota</taxon>
        <taxon>Bacteroidia</taxon>
        <taxon>Bacteroidales</taxon>
        <taxon>Bacteroidaceae</taxon>
        <taxon>Bacteroides</taxon>
    </lineage>
</organism>
<dbReference type="PANTHER" id="PTHR42856">
    <property type="entry name" value="ACYL-COENZYME A THIOESTERASE PAAI"/>
    <property type="match status" value="1"/>
</dbReference>
<dbReference type="Gene3D" id="3.10.129.10">
    <property type="entry name" value="Hotdog Thioesterase"/>
    <property type="match status" value="1"/>
</dbReference>
<dbReference type="SUPFAM" id="SSF54637">
    <property type="entry name" value="Thioesterase/thiol ester dehydrase-isomerase"/>
    <property type="match status" value="1"/>
</dbReference>
<dbReference type="InterPro" id="IPR003736">
    <property type="entry name" value="PAAI_dom"/>
</dbReference>
<dbReference type="NCBIfam" id="TIGR00369">
    <property type="entry name" value="unchar_dom_1"/>
    <property type="match status" value="1"/>
</dbReference>
<proteinExistence type="predicted"/>